<feature type="compositionally biased region" description="Low complexity" evidence="5">
    <location>
        <begin position="831"/>
        <end position="850"/>
    </location>
</feature>
<proteinExistence type="predicted"/>
<feature type="zinc finger region" description="C3H1-type" evidence="3">
    <location>
        <begin position="616"/>
        <end position="645"/>
    </location>
</feature>
<feature type="compositionally biased region" description="Pro residues" evidence="5">
    <location>
        <begin position="776"/>
        <end position="787"/>
    </location>
</feature>
<keyword evidence="8" id="KW-1185">Reference proteome</keyword>
<feature type="compositionally biased region" description="Basic and acidic residues" evidence="5">
    <location>
        <begin position="1243"/>
        <end position="1262"/>
    </location>
</feature>
<dbReference type="Pfam" id="PF25586">
    <property type="entry name" value="zf-CCCH_PAN3"/>
    <property type="match status" value="1"/>
</dbReference>
<evidence type="ECO:0000256" key="3">
    <source>
        <dbReference type="PROSITE-ProRule" id="PRU00723"/>
    </source>
</evidence>
<feature type="compositionally biased region" description="Basic and acidic residues" evidence="5">
    <location>
        <begin position="1160"/>
        <end position="1170"/>
    </location>
</feature>
<comment type="caution">
    <text evidence="7">The sequence shown here is derived from an EMBL/GenBank/DDBJ whole genome shotgun (WGS) entry which is preliminary data.</text>
</comment>
<dbReference type="Gene3D" id="1.20.1160.11">
    <property type="entry name" value="Paired amphipathic helix"/>
    <property type="match status" value="1"/>
</dbReference>
<reference evidence="7 8" key="1">
    <citation type="submission" date="2017-06" db="EMBL/GenBank/DDBJ databases">
        <title>Comparative genomic analysis of Ambrosia Fusariam Clade fungi.</title>
        <authorList>
            <person name="Stajich J.E."/>
            <person name="Carrillo J."/>
            <person name="Kijimoto T."/>
            <person name="Eskalen A."/>
            <person name="O'Donnell K."/>
            <person name="Kasson M."/>
        </authorList>
    </citation>
    <scope>NUCLEOTIDE SEQUENCE [LARGE SCALE GENOMIC DNA]</scope>
    <source>
        <strain evidence="7 8">NRRL62584</strain>
    </source>
</reference>
<dbReference type="EMBL" id="NKCI01000349">
    <property type="protein sequence ID" value="RSL42815.1"/>
    <property type="molecule type" value="Genomic_DNA"/>
</dbReference>
<evidence type="ECO:0000259" key="6">
    <source>
        <dbReference type="PROSITE" id="PS50103"/>
    </source>
</evidence>
<dbReference type="GO" id="GO:0006355">
    <property type="term" value="P:regulation of DNA-templated transcription"/>
    <property type="evidence" value="ECO:0007669"/>
    <property type="project" value="InterPro"/>
</dbReference>
<evidence type="ECO:0000256" key="5">
    <source>
        <dbReference type="SAM" id="MobiDB-lite"/>
    </source>
</evidence>
<feature type="compositionally biased region" description="Basic and acidic residues" evidence="5">
    <location>
        <begin position="1109"/>
        <end position="1128"/>
    </location>
</feature>
<feature type="compositionally biased region" description="Polar residues" evidence="5">
    <location>
        <begin position="723"/>
        <end position="741"/>
    </location>
</feature>
<feature type="compositionally biased region" description="Pro residues" evidence="5">
    <location>
        <begin position="650"/>
        <end position="659"/>
    </location>
</feature>
<feature type="compositionally biased region" description="Basic and acidic residues" evidence="5">
    <location>
        <begin position="1225"/>
        <end position="1237"/>
    </location>
</feature>
<feature type="compositionally biased region" description="Polar residues" evidence="5">
    <location>
        <begin position="671"/>
        <end position="684"/>
    </location>
</feature>
<evidence type="ECO:0000256" key="2">
    <source>
        <dbReference type="ARBA" id="ARBA00023242"/>
    </source>
</evidence>
<feature type="region of interest" description="Disordered" evidence="5">
    <location>
        <begin position="1197"/>
        <end position="1262"/>
    </location>
</feature>
<keyword evidence="3" id="KW-0863">Zinc-finger</keyword>
<dbReference type="PANTHER" id="PTHR35391:SF7">
    <property type="entry name" value="C2H2-TYPE DOMAIN-CONTAINING PROTEIN"/>
    <property type="match status" value="1"/>
</dbReference>
<feature type="compositionally biased region" description="Basic and acidic residues" evidence="5">
    <location>
        <begin position="1066"/>
        <end position="1082"/>
    </location>
</feature>
<dbReference type="GO" id="GO:0005634">
    <property type="term" value="C:nucleus"/>
    <property type="evidence" value="ECO:0007669"/>
    <property type="project" value="UniProtKB-SubCell"/>
</dbReference>
<feature type="compositionally biased region" description="Polar residues" evidence="5">
    <location>
        <begin position="603"/>
        <end position="617"/>
    </location>
</feature>
<feature type="compositionally biased region" description="Basic and acidic residues" evidence="5">
    <location>
        <begin position="820"/>
        <end position="829"/>
    </location>
</feature>
<dbReference type="PANTHER" id="PTHR35391">
    <property type="entry name" value="C2H2-TYPE DOMAIN-CONTAINING PROTEIN-RELATED"/>
    <property type="match status" value="1"/>
</dbReference>
<comment type="subcellular location">
    <subcellularLocation>
        <location evidence="1 4">Nucleus</location>
    </subcellularLocation>
</comment>
<sequence>MADPDPSPELKGPTVAASANQCLESFQQCLISASSVHPREVSMVEDQLARFSSWASSIGVFAQGSASMDHRLRYASEVQSVVTGLLESLNYRVQTCSKTLAQLAESSSTDASTTAKDRLAQSFLDIAAEISRLNKISNTIRRATAEVFDERKWQNHVKNDLDPYVCLFENCDQPDVLYTHSDEWLGHLHQHGKVWRCSSHREMGPFSTLEHYMRHMREVHDTKLSDKQLRVVANRNSRKATKLFQSCPLCGREEAEVDGRLEDHLAGHLRSLALKSLPSYQDEIPDDVADENNSVDGSRPRSRSTLREMEEEKEMLQEEAGSFWDHWTPQLTQSISVNFFGDVYFELDLGDSEARVASLFFDTMVFKESSENLGDDPILQSMLQQQLARIEVIDADTDDSSDLSAQQEAAGSSKAPVGETSGQDEADRTVSQQPVGSEAAGSRAAAPEQDTEIDSPGGDEAPEILVEQKTQASPPTKLDITADAETTSLSNVPTDETSRRDEVDNTAAQGSRSLLMVAKDRCVEKPEVYQEFLKIIRAHEREQTPMRDVYAQIRALADTSPDLSEDEKPVLPESASEGKRDAQPKKQDARPKPGVEHHRPPSLLSTGAATPSQQSQTQDTLCRNVLIYGHCRYEAEGCAFNHDPNRNAGPPLPPPPPPSSQLRQESRVADPSTTTGTYAVTQDPGSYMPNSRDVTRSHRSSSLDSASRPPVIVMSTQKDRPAGTTSQSSNHMEASRASSEISVEAAKAERDYYLQNPYQPASQRRTSSPEGGHRYPPIPEIQTPRPPGASSKASTSLEKDDPPYRKKRASGVYINGQKVLDPDRRDRPLTKGQSPSSSSGKASGGRSYSKQPAGPSMTFDNQASAASTPQAWYTGVPRDSKAHQHDLGSASVPTAIHRQTSDNYYPHPPAERDSFEPQLPPLPPLLPPPRYIYPDDAFEADVEDDIPPPKNPRRKIRPAIYVNGEKVMGLKRENSPVGSLRERIVNVDNPKEQEAAEPVERYKQAELERIATEKAEKDFEEYEKRLRADRAKGERVRSRSPPQLSTTSLTTSNAPPYDTIGPRPVIVEDRPRVEIEIVDGSRSRRPRHASHDPRSVYSFSWDDDDEEQLLERRRERRRQREAEERFGEDQLTIRISDPNADTSGRRPSPYRRPSVQILDPEAKKEGKEKGPSVVDFDSEAELRRAVQRLNAKQEYFRRETAARRLSRKEEGKGKEEEGEQNQPALKDHSIELREATRRLNAMEARREERARKEETEEDEIQRRRLVERMEPRRRDAMSSRRSRPNMIVGNRLRRRVPYYTKGY</sequence>
<dbReference type="PROSITE" id="PS50103">
    <property type="entry name" value="ZF_C3H1"/>
    <property type="match status" value="1"/>
</dbReference>
<dbReference type="InterPro" id="IPR036600">
    <property type="entry name" value="PAH_sf"/>
</dbReference>
<dbReference type="GO" id="GO:0008270">
    <property type="term" value="F:zinc ion binding"/>
    <property type="evidence" value="ECO:0007669"/>
    <property type="project" value="UniProtKB-KW"/>
</dbReference>
<feature type="compositionally biased region" description="Polar residues" evidence="5">
    <location>
        <begin position="858"/>
        <end position="871"/>
    </location>
</feature>
<name>A0A428NPY5_9HYPO</name>
<keyword evidence="3" id="KW-0479">Metal-binding</keyword>
<dbReference type="STRING" id="1325734.A0A428NPY5"/>
<dbReference type="InterPro" id="IPR003822">
    <property type="entry name" value="PAH"/>
</dbReference>
<organism evidence="7 8">
    <name type="scientific">Fusarium duplospermum</name>
    <dbReference type="NCBI Taxonomy" id="1325734"/>
    <lineage>
        <taxon>Eukaryota</taxon>
        <taxon>Fungi</taxon>
        <taxon>Dikarya</taxon>
        <taxon>Ascomycota</taxon>
        <taxon>Pezizomycotina</taxon>
        <taxon>Sordariomycetes</taxon>
        <taxon>Hypocreomycetidae</taxon>
        <taxon>Hypocreales</taxon>
        <taxon>Nectriaceae</taxon>
        <taxon>Fusarium</taxon>
        <taxon>Fusarium solani species complex</taxon>
    </lineage>
</organism>
<feature type="region of interest" description="Disordered" evidence="5">
    <location>
        <begin position="558"/>
        <end position="617"/>
    </location>
</feature>
<keyword evidence="2 4" id="KW-0539">Nucleus</keyword>
<evidence type="ECO:0000313" key="8">
    <source>
        <dbReference type="Proteomes" id="UP000288168"/>
    </source>
</evidence>
<feature type="region of interest" description="Disordered" evidence="5">
    <location>
        <begin position="754"/>
        <end position="934"/>
    </location>
</feature>
<feature type="compositionally biased region" description="Basic and acidic residues" evidence="5">
    <location>
        <begin position="1013"/>
        <end position="1037"/>
    </location>
</feature>
<feature type="compositionally biased region" description="Low complexity" evidence="5">
    <location>
        <begin position="1039"/>
        <end position="1052"/>
    </location>
</feature>
<feature type="region of interest" description="Disordered" evidence="5">
    <location>
        <begin position="1013"/>
        <end position="1179"/>
    </location>
</feature>
<dbReference type="Gene3D" id="6.10.250.3160">
    <property type="match status" value="1"/>
</dbReference>
<feature type="region of interest" description="Disordered" evidence="5">
    <location>
        <begin position="642"/>
        <end position="742"/>
    </location>
</feature>
<dbReference type="Proteomes" id="UP000288168">
    <property type="component" value="Unassembled WGS sequence"/>
</dbReference>
<dbReference type="InterPro" id="IPR000571">
    <property type="entry name" value="Znf_CCCH"/>
</dbReference>
<feature type="compositionally biased region" description="Basic and acidic residues" evidence="5">
    <location>
        <begin position="1197"/>
        <end position="1215"/>
    </location>
</feature>
<feature type="compositionally biased region" description="Basic and acidic residues" evidence="5">
    <location>
        <begin position="566"/>
        <end position="599"/>
    </location>
</feature>
<protein>
    <recommendedName>
        <fullName evidence="6">C3H1-type domain-containing protein</fullName>
    </recommendedName>
</protein>
<evidence type="ECO:0000313" key="7">
    <source>
        <dbReference type="EMBL" id="RSL42815.1"/>
    </source>
</evidence>
<dbReference type="PROSITE" id="PS51477">
    <property type="entry name" value="PAH"/>
    <property type="match status" value="1"/>
</dbReference>
<evidence type="ECO:0000256" key="1">
    <source>
        <dbReference type="ARBA" id="ARBA00004123"/>
    </source>
</evidence>
<dbReference type="OrthoDB" id="20872at2759"/>
<dbReference type="SUPFAM" id="SSF47762">
    <property type="entry name" value="PAH2 domain"/>
    <property type="match status" value="1"/>
</dbReference>
<feature type="region of interest" description="Disordered" evidence="5">
    <location>
        <begin position="972"/>
        <end position="1000"/>
    </location>
</feature>
<feature type="region of interest" description="Disordered" evidence="5">
    <location>
        <begin position="398"/>
        <end position="510"/>
    </location>
</feature>
<feature type="compositionally biased region" description="Polar residues" evidence="5">
    <location>
        <begin position="756"/>
        <end position="769"/>
    </location>
</feature>
<feature type="compositionally biased region" description="Low complexity" evidence="5">
    <location>
        <begin position="1145"/>
        <end position="1154"/>
    </location>
</feature>
<feature type="region of interest" description="Disordered" evidence="5">
    <location>
        <begin position="283"/>
        <end position="313"/>
    </location>
</feature>
<keyword evidence="3" id="KW-0862">Zinc</keyword>
<accession>A0A428NPY5</accession>
<feature type="compositionally biased region" description="Polar residues" evidence="5">
    <location>
        <begin position="484"/>
        <end position="495"/>
    </location>
</feature>
<gene>
    <name evidence="7" type="ORF">CEP54_015340</name>
</gene>
<feature type="compositionally biased region" description="Pro residues" evidence="5">
    <location>
        <begin position="918"/>
        <end position="931"/>
    </location>
</feature>
<evidence type="ECO:0000256" key="4">
    <source>
        <dbReference type="PROSITE-ProRule" id="PRU00810"/>
    </source>
</evidence>
<feature type="domain" description="C3H1-type" evidence="6">
    <location>
        <begin position="616"/>
        <end position="645"/>
    </location>
</feature>